<name>A0ABS6I2J8_9MICC</name>
<keyword evidence="1" id="KW-0472">Membrane</keyword>
<evidence type="ECO:0000313" key="2">
    <source>
        <dbReference type="EMBL" id="MBU8865963.1"/>
    </source>
</evidence>
<dbReference type="EMBL" id="JAHOPC010000002">
    <property type="protein sequence ID" value="MBU8865963.1"/>
    <property type="molecule type" value="Genomic_DNA"/>
</dbReference>
<dbReference type="Proteomes" id="UP000824166">
    <property type="component" value="Unassembled WGS sequence"/>
</dbReference>
<feature type="transmembrane region" description="Helical" evidence="1">
    <location>
        <begin position="41"/>
        <end position="62"/>
    </location>
</feature>
<comment type="caution">
    <text evidence="2">The sequence shown here is derived from an EMBL/GenBank/DDBJ whole genome shotgun (WGS) entry which is preliminary data.</text>
</comment>
<dbReference type="RefSeq" id="WP_216923785.1">
    <property type="nucleotide sequence ID" value="NZ_JAHOPC010000002.1"/>
</dbReference>
<organism evidence="2 3">
    <name type="scientific">Paenarthrobacter aromaticivorans</name>
    <dbReference type="NCBI Taxonomy" id="2849150"/>
    <lineage>
        <taxon>Bacteria</taxon>
        <taxon>Bacillati</taxon>
        <taxon>Actinomycetota</taxon>
        <taxon>Actinomycetes</taxon>
        <taxon>Micrococcales</taxon>
        <taxon>Micrococcaceae</taxon>
        <taxon>Paenarthrobacter</taxon>
    </lineage>
</organism>
<evidence type="ECO:0000256" key="1">
    <source>
        <dbReference type="SAM" id="Phobius"/>
    </source>
</evidence>
<gene>
    <name evidence="2" type="ORF">KSW38_06630</name>
</gene>
<proteinExistence type="predicted"/>
<keyword evidence="1" id="KW-0812">Transmembrane</keyword>
<protein>
    <recommendedName>
        <fullName evidence="4">Photosystem II reaction center protein Z</fullName>
    </recommendedName>
</protein>
<keyword evidence="3" id="KW-1185">Reference proteome</keyword>
<evidence type="ECO:0008006" key="4">
    <source>
        <dbReference type="Google" id="ProtNLM"/>
    </source>
</evidence>
<reference evidence="2 3" key="1">
    <citation type="submission" date="2021-06" db="EMBL/GenBank/DDBJ databases">
        <authorList>
            <person name="Jeong J.W."/>
        </authorList>
    </citation>
    <scope>NUCLEOTIDE SEQUENCE [LARGE SCALE GENOMIC DNA]</scope>
    <source>
        <strain evidence="2 3">MMS21-TAE1-1</strain>
    </source>
</reference>
<sequence>MLSLSVIIAAALMTSFSAVSLMPRSAPRGLRRSKDGFLLQLGAGILALASVVLAVNIQLGVFR</sequence>
<accession>A0ABS6I2J8</accession>
<evidence type="ECO:0000313" key="3">
    <source>
        <dbReference type="Proteomes" id="UP000824166"/>
    </source>
</evidence>
<keyword evidence="1" id="KW-1133">Transmembrane helix</keyword>